<accession>A0A8D2EBV6</accession>
<protein>
    <submittedName>
        <fullName evidence="1">Uncharacterized protein</fullName>
    </submittedName>
</protein>
<proteinExistence type="predicted"/>
<evidence type="ECO:0000313" key="2">
    <source>
        <dbReference type="Proteomes" id="UP000694411"/>
    </source>
</evidence>
<organism evidence="1 2">
    <name type="scientific">Theropithecus gelada</name>
    <name type="common">Gelada baboon</name>
    <dbReference type="NCBI Taxonomy" id="9565"/>
    <lineage>
        <taxon>Eukaryota</taxon>
        <taxon>Metazoa</taxon>
        <taxon>Chordata</taxon>
        <taxon>Craniata</taxon>
        <taxon>Vertebrata</taxon>
        <taxon>Euteleostomi</taxon>
        <taxon>Mammalia</taxon>
        <taxon>Eutheria</taxon>
        <taxon>Euarchontoglires</taxon>
        <taxon>Primates</taxon>
        <taxon>Haplorrhini</taxon>
        <taxon>Catarrhini</taxon>
        <taxon>Cercopithecidae</taxon>
        <taxon>Cercopithecinae</taxon>
        <taxon>Theropithecus</taxon>
    </lineage>
</organism>
<name>A0A8D2EBV6_THEGE</name>
<evidence type="ECO:0000313" key="1">
    <source>
        <dbReference type="Ensembl" id="ENSTGEP00000003995.1"/>
    </source>
</evidence>
<reference evidence="1" key="2">
    <citation type="submission" date="2025-08" db="UniProtKB">
        <authorList>
            <consortium name="Ensembl"/>
        </authorList>
    </citation>
    <scope>IDENTIFICATION</scope>
</reference>
<dbReference type="Ensembl" id="ENSTGET00000004862.1">
    <property type="protein sequence ID" value="ENSTGEP00000003995.1"/>
    <property type="gene ID" value="ENSTGEG00000003365.1"/>
</dbReference>
<sequence length="71" mass="7339">IPRISSTTVAARSVSSLMGPMARAVAPHPPLKAVGLSPATTAASAWSRYLEVAPPASSWRSHPSWKASATT</sequence>
<reference evidence="1" key="3">
    <citation type="submission" date="2025-09" db="UniProtKB">
        <authorList>
            <consortium name="Ensembl"/>
        </authorList>
    </citation>
    <scope>IDENTIFICATION</scope>
</reference>
<dbReference type="Proteomes" id="UP000694411">
    <property type="component" value="Chromosome 4"/>
</dbReference>
<dbReference type="AlphaFoldDB" id="A0A8D2EBV6"/>
<keyword evidence="2" id="KW-1185">Reference proteome</keyword>
<reference evidence="1" key="1">
    <citation type="submission" date="2018-05" db="EMBL/GenBank/DDBJ databases">
        <title>Whole genome of Theropithecus gelada.</title>
        <authorList>
            <person name="Chiou K.L."/>
            <person name="Snyder-Mackler N."/>
        </authorList>
    </citation>
    <scope>NUCLEOTIDE SEQUENCE [LARGE SCALE GENOMIC DNA]</scope>
</reference>